<evidence type="ECO:0000256" key="1">
    <source>
        <dbReference type="ARBA" id="ARBA00022723"/>
    </source>
</evidence>
<sequence length="147" mass="16004">MAHPCSSSSCSGWRKQDGNVVCGGGRGGSSNGGPFCYCGMKCVVKTARTAKNIGKQILGCPKFKNGACNYFRWCADDGDVERETSVKCEGKTESFLSREEMEGGWKIISDLDLSVKKLENRLNVFLGIVCVLCMVNIIVVTLVFFHS</sequence>
<evidence type="ECO:0000256" key="5">
    <source>
        <dbReference type="SAM" id="Phobius"/>
    </source>
</evidence>
<accession>A0A0L9TVC8</accession>
<evidence type="ECO:0000256" key="3">
    <source>
        <dbReference type="ARBA" id="ARBA00022833"/>
    </source>
</evidence>
<dbReference type="InterPro" id="IPR010666">
    <property type="entry name" value="Znf_GRF"/>
</dbReference>
<keyword evidence="2 4" id="KW-0863">Zinc-finger</keyword>
<protein>
    <recommendedName>
        <fullName evidence="6">GRF-type domain-containing protein</fullName>
    </recommendedName>
</protein>
<dbReference type="Pfam" id="PF06839">
    <property type="entry name" value="Zn_ribbon_GRF"/>
    <property type="match status" value="1"/>
</dbReference>
<reference evidence="8" key="1">
    <citation type="journal article" date="2015" name="Proc. Natl. Acad. Sci. U.S.A.">
        <title>Genome sequencing of adzuki bean (Vigna angularis) provides insight into high starch and low fat accumulation and domestication.</title>
        <authorList>
            <person name="Yang K."/>
            <person name="Tian Z."/>
            <person name="Chen C."/>
            <person name="Luo L."/>
            <person name="Zhao B."/>
            <person name="Wang Z."/>
            <person name="Yu L."/>
            <person name="Li Y."/>
            <person name="Sun Y."/>
            <person name="Li W."/>
            <person name="Chen Y."/>
            <person name="Li Y."/>
            <person name="Zhang Y."/>
            <person name="Ai D."/>
            <person name="Zhao J."/>
            <person name="Shang C."/>
            <person name="Ma Y."/>
            <person name="Wu B."/>
            <person name="Wang M."/>
            <person name="Gao L."/>
            <person name="Sun D."/>
            <person name="Zhang P."/>
            <person name="Guo F."/>
            <person name="Wang W."/>
            <person name="Li Y."/>
            <person name="Wang J."/>
            <person name="Varshney R.K."/>
            <person name="Wang J."/>
            <person name="Ling H.Q."/>
            <person name="Wan P."/>
        </authorList>
    </citation>
    <scope>NUCLEOTIDE SEQUENCE</scope>
    <source>
        <strain evidence="8">cv. Jingnong 6</strain>
    </source>
</reference>
<name>A0A0L9TVC8_PHAAN</name>
<feature type="transmembrane region" description="Helical" evidence="5">
    <location>
        <begin position="124"/>
        <end position="145"/>
    </location>
</feature>
<gene>
    <name evidence="7" type="ORF">LR48_Vigan02g028900</name>
</gene>
<dbReference type="AlphaFoldDB" id="A0A0L9TVC8"/>
<dbReference type="PROSITE" id="PS51999">
    <property type="entry name" value="ZF_GRF"/>
    <property type="match status" value="1"/>
</dbReference>
<evidence type="ECO:0000313" key="8">
    <source>
        <dbReference type="Proteomes" id="UP000053144"/>
    </source>
</evidence>
<organism evidence="7 8">
    <name type="scientific">Phaseolus angularis</name>
    <name type="common">Azuki bean</name>
    <name type="synonym">Vigna angularis</name>
    <dbReference type="NCBI Taxonomy" id="3914"/>
    <lineage>
        <taxon>Eukaryota</taxon>
        <taxon>Viridiplantae</taxon>
        <taxon>Streptophyta</taxon>
        <taxon>Embryophyta</taxon>
        <taxon>Tracheophyta</taxon>
        <taxon>Spermatophyta</taxon>
        <taxon>Magnoliopsida</taxon>
        <taxon>eudicotyledons</taxon>
        <taxon>Gunneridae</taxon>
        <taxon>Pentapetalae</taxon>
        <taxon>rosids</taxon>
        <taxon>fabids</taxon>
        <taxon>Fabales</taxon>
        <taxon>Fabaceae</taxon>
        <taxon>Papilionoideae</taxon>
        <taxon>50 kb inversion clade</taxon>
        <taxon>NPAAA clade</taxon>
        <taxon>indigoferoid/millettioid clade</taxon>
        <taxon>Phaseoleae</taxon>
        <taxon>Vigna</taxon>
    </lineage>
</organism>
<keyword evidence="1" id="KW-0479">Metal-binding</keyword>
<keyword evidence="5" id="KW-0472">Membrane</keyword>
<dbReference type="Proteomes" id="UP000053144">
    <property type="component" value="Chromosome 2"/>
</dbReference>
<proteinExistence type="predicted"/>
<dbReference type="Gramene" id="KOM34139">
    <property type="protein sequence ID" value="KOM34139"/>
    <property type="gene ID" value="LR48_Vigan02g028900"/>
</dbReference>
<dbReference type="STRING" id="3914.A0A0L9TVC8"/>
<evidence type="ECO:0000256" key="2">
    <source>
        <dbReference type="ARBA" id="ARBA00022771"/>
    </source>
</evidence>
<keyword evidence="5" id="KW-1133">Transmembrane helix</keyword>
<keyword evidence="3" id="KW-0862">Zinc</keyword>
<feature type="domain" description="GRF-type" evidence="6">
    <location>
        <begin position="36"/>
        <end position="77"/>
    </location>
</feature>
<evidence type="ECO:0000259" key="6">
    <source>
        <dbReference type="PROSITE" id="PS51999"/>
    </source>
</evidence>
<evidence type="ECO:0000313" key="7">
    <source>
        <dbReference type="EMBL" id="KOM34139.1"/>
    </source>
</evidence>
<keyword evidence="5" id="KW-0812">Transmembrane</keyword>
<dbReference type="EMBL" id="CM003372">
    <property type="protein sequence ID" value="KOM34139.1"/>
    <property type="molecule type" value="Genomic_DNA"/>
</dbReference>
<evidence type="ECO:0000256" key="4">
    <source>
        <dbReference type="PROSITE-ProRule" id="PRU01343"/>
    </source>
</evidence>
<dbReference type="GO" id="GO:0008270">
    <property type="term" value="F:zinc ion binding"/>
    <property type="evidence" value="ECO:0007669"/>
    <property type="project" value="UniProtKB-KW"/>
</dbReference>